<dbReference type="InterPro" id="IPR027417">
    <property type="entry name" value="P-loop_NTPase"/>
</dbReference>
<evidence type="ECO:0000313" key="1">
    <source>
        <dbReference type="EMBL" id="KIM59058.1"/>
    </source>
</evidence>
<dbReference type="AlphaFoldDB" id="A0A0C2ZB24"/>
<name>A0A0C2ZB24_9AGAM</name>
<proteinExistence type="predicted"/>
<evidence type="ECO:0000313" key="2">
    <source>
        <dbReference type="Proteomes" id="UP000053989"/>
    </source>
</evidence>
<dbReference type="SUPFAM" id="SSF52540">
    <property type="entry name" value="P-loop containing nucleoside triphosphate hydrolases"/>
    <property type="match status" value="1"/>
</dbReference>
<gene>
    <name evidence="1" type="ORF">SCLCIDRAFT_1043760</name>
</gene>
<sequence>MLLQLPLAMCHRGNHLCEMSVRILTRQRAPAGCDAANRQEFASMGDEGALENIDLTVRKGELVGILGRVSAGKGELSIVSCHQRSEEDGG</sequence>
<keyword evidence="2" id="KW-1185">Reference proteome</keyword>
<reference evidence="2" key="2">
    <citation type="submission" date="2015-01" db="EMBL/GenBank/DDBJ databases">
        <title>Evolutionary Origins and Diversification of the Mycorrhizal Mutualists.</title>
        <authorList>
            <consortium name="DOE Joint Genome Institute"/>
            <consortium name="Mycorrhizal Genomics Consortium"/>
            <person name="Kohler A."/>
            <person name="Kuo A."/>
            <person name="Nagy L.G."/>
            <person name="Floudas D."/>
            <person name="Copeland A."/>
            <person name="Barry K.W."/>
            <person name="Cichocki N."/>
            <person name="Veneault-Fourrey C."/>
            <person name="LaButti K."/>
            <person name="Lindquist E.A."/>
            <person name="Lipzen A."/>
            <person name="Lundell T."/>
            <person name="Morin E."/>
            <person name="Murat C."/>
            <person name="Riley R."/>
            <person name="Ohm R."/>
            <person name="Sun H."/>
            <person name="Tunlid A."/>
            <person name="Henrissat B."/>
            <person name="Grigoriev I.V."/>
            <person name="Hibbett D.S."/>
            <person name="Martin F."/>
        </authorList>
    </citation>
    <scope>NUCLEOTIDE SEQUENCE [LARGE SCALE GENOMIC DNA]</scope>
    <source>
        <strain evidence="2">Foug A</strain>
    </source>
</reference>
<dbReference type="OrthoDB" id="6500128at2759"/>
<organism evidence="1 2">
    <name type="scientific">Scleroderma citrinum Foug A</name>
    <dbReference type="NCBI Taxonomy" id="1036808"/>
    <lineage>
        <taxon>Eukaryota</taxon>
        <taxon>Fungi</taxon>
        <taxon>Dikarya</taxon>
        <taxon>Basidiomycota</taxon>
        <taxon>Agaricomycotina</taxon>
        <taxon>Agaricomycetes</taxon>
        <taxon>Agaricomycetidae</taxon>
        <taxon>Boletales</taxon>
        <taxon>Sclerodermatineae</taxon>
        <taxon>Sclerodermataceae</taxon>
        <taxon>Scleroderma</taxon>
    </lineage>
</organism>
<dbReference type="HOGENOM" id="CLU_2442184_0_0_1"/>
<reference evidence="1 2" key="1">
    <citation type="submission" date="2014-04" db="EMBL/GenBank/DDBJ databases">
        <authorList>
            <consortium name="DOE Joint Genome Institute"/>
            <person name="Kuo A."/>
            <person name="Kohler A."/>
            <person name="Nagy L.G."/>
            <person name="Floudas D."/>
            <person name="Copeland A."/>
            <person name="Barry K.W."/>
            <person name="Cichocki N."/>
            <person name="Veneault-Fourrey C."/>
            <person name="LaButti K."/>
            <person name="Lindquist E.A."/>
            <person name="Lipzen A."/>
            <person name="Lundell T."/>
            <person name="Morin E."/>
            <person name="Murat C."/>
            <person name="Sun H."/>
            <person name="Tunlid A."/>
            <person name="Henrissat B."/>
            <person name="Grigoriev I.V."/>
            <person name="Hibbett D.S."/>
            <person name="Martin F."/>
            <person name="Nordberg H.P."/>
            <person name="Cantor M.N."/>
            <person name="Hua S.X."/>
        </authorList>
    </citation>
    <scope>NUCLEOTIDE SEQUENCE [LARGE SCALE GENOMIC DNA]</scope>
    <source>
        <strain evidence="1 2">Foug A</strain>
    </source>
</reference>
<dbReference type="InParanoid" id="A0A0C2ZB24"/>
<dbReference type="Proteomes" id="UP000053989">
    <property type="component" value="Unassembled WGS sequence"/>
</dbReference>
<protein>
    <recommendedName>
        <fullName evidence="3">ABC transporter domain-containing protein</fullName>
    </recommendedName>
</protein>
<accession>A0A0C2ZB24</accession>
<dbReference type="EMBL" id="KN822078">
    <property type="protein sequence ID" value="KIM59058.1"/>
    <property type="molecule type" value="Genomic_DNA"/>
</dbReference>
<evidence type="ECO:0008006" key="3">
    <source>
        <dbReference type="Google" id="ProtNLM"/>
    </source>
</evidence>